<reference evidence="1" key="1">
    <citation type="journal article" date="2020" name="Stud. Mycol.">
        <title>101 Dothideomycetes genomes: a test case for predicting lifestyles and emergence of pathogens.</title>
        <authorList>
            <person name="Haridas S."/>
            <person name="Albert R."/>
            <person name="Binder M."/>
            <person name="Bloem J."/>
            <person name="Labutti K."/>
            <person name="Salamov A."/>
            <person name="Andreopoulos B."/>
            <person name="Baker S."/>
            <person name="Barry K."/>
            <person name="Bills G."/>
            <person name="Bluhm B."/>
            <person name="Cannon C."/>
            <person name="Castanera R."/>
            <person name="Culley D."/>
            <person name="Daum C."/>
            <person name="Ezra D."/>
            <person name="Gonzalez J."/>
            <person name="Henrissat B."/>
            <person name="Kuo A."/>
            <person name="Liang C."/>
            <person name="Lipzen A."/>
            <person name="Lutzoni F."/>
            <person name="Magnuson J."/>
            <person name="Mondo S."/>
            <person name="Nolan M."/>
            <person name="Ohm R."/>
            <person name="Pangilinan J."/>
            <person name="Park H.-J."/>
            <person name="Ramirez L."/>
            <person name="Alfaro M."/>
            <person name="Sun H."/>
            <person name="Tritt A."/>
            <person name="Yoshinaga Y."/>
            <person name="Zwiers L.-H."/>
            <person name="Turgeon B."/>
            <person name="Goodwin S."/>
            <person name="Spatafora J."/>
            <person name="Crous P."/>
            <person name="Grigoriev I."/>
        </authorList>
    </citation>
    <scope>NUCLEOTIDE SEQUENCE</scope>
    <source>
        <strain evidence="1">ATCC 200398</strain>
    </source>
</reference>
<dbReference type="Proteomes" id="UP000799755">
    <property type="component" value="Unassembled WGS sequence"/>
</dbReference>
<comment type="caution">
    <text evidence="1">The sequence shown here is derived from an EMBL/GenBank/DDBJ whole genome shotgun (WGS) entry which is preliminary data.</text>
</comment>
<sequence>MVVDIWVVFLPPPVIWKLKMTPKKKWAITASFAVGLRTAGVNLDRLIQTLKCPSHQDLSYCAMDSSILVIAEIAGGILVACVPTFRPLFFSNDNTSRWANRDHRA</sequence>
<organism evidence="1 2">
    <name type="scientific">Lindgomyces ingoldianus</name>
    <dbReference type="NCBI Taxonomy" id="673940"/>
    <lineage>
        <taxon>Eukaryota</taxon>
        <taxon>Fungi</taxon>
        <taxon>Dikarya</taxon>
        <taxon>Ascomycota</taxon>
        <taxon>Pezizomycotina</taxon>
        <taxon>Dothideomycetes</taxon>
        <taxon>Pleosporomycetidae</taxon>
        <taxon>Pleosporales</taxon>
        <taxon>Lindgomycetaceae</taxon>
        <taxon>Lindgomyces</taxon>
    </lineage>
</organism>
<accession>A0ACB6QCT7</accession>
<dbReference type="EMBL" id="MU003542">
    <property type="protein sequence ID" value="KAF2463955.1"/>
    <property type="molecule type" value="Genomic_DNA"/>
</dbReference>
<protein>
    <submittedName>
        <fullName evidence="1">Uncharacterized protein</fullName>
    </submittedName>
</protein>
<gene>
    <name evidence="1" type="ORF">BDR25DRAFT_382817</name>
</gene>
<evidence type="ECO:0000313" key="1">
    <source>
        <dbReference type="EMBL" id="KAF2463955.1"/>
    </source>
</evidence>
<keyword evidence="2" id="KW-1185">Reference proteome</keyword>
<evidence type="ECO:0000313" key="2">
    <source>
        <dbReference type="Proteomes" id="UP000799755"/>
    </source>
</evidence>
<feature type="non-terminal residue" evidence="1">
    <location>
        <position position="105"/>
    </location>
</feature>
<name>A0ACB6QCT7_9PLEO</name>
<proteinExistence type="predicted"/>